<gene>
    <name evidence="1" type="ORF">Taro_044744</name>
</gene>
<accession>A0A843WMN6</accession>
<protein>
    <submittedName>
        <fullName evidence="1">Uncharacterized protein</fullName>
    </submittedName>
</protein>
<proteinExistence type="predicted"/>
<organism evidence="1 2">
    <name type="scientific">Colocasia esculenta</name>
    <name type="common">Wild taro</name>
    <name type="synonym">Arum esculentum</name>
    <dbReference type="NCBI Taxonomy" id="4460"/>
    <lineage>
        <taxon>Eukaryota</taxon>
        <taxon>Viridiplantae</taxon>
        <taxon>Streptophyta</taxon>
        <taxon>Embryophyta</taxon>
        <taxon>Tracheophyta</taxon>
        <taxon>Spermatophyta</taxon>
        <taxon>Magnoliopsida</taxon>
        <taxon>Liliopsida</taxon>
        <taxon>Araceae</taxon>
        <taxon>Aroideae</taxon>
        <taxon>Colocasieae</taxon>
        <taxon>Colocasia</taxon>
    </lineage>
</organism>
<comment type="caution">
    <text evidence="1">The sequence shown here is derived from an EMBL/GenBank/DDBJ whole genome shotgun (WGS) entry which is preliminary data.</text>
</comment>
<evidence type="ECO:0000313" key="2">
    <source>
        <dbReference type="Proteomes" id="UP000652761"/>
    </source>
</evidence>
<evidence type="ECO:0000313" key="1">
    <source>
        <dbReference type="EMBL" id="MQM11832.1"/>
    </source>
</evidence>
<dbReference type="AlphaFoldDB" id="A0A843WMN6"/>
<keyword evidence="2" id="KW-1185">Reference proteome</keyword>
<dbReference type="Proteomes" id="UP000652761">
    <property type="component" value="Unassembled WGS sequence"/>
</dbReference>
<name>A0A843WMN6_COLES</name>
<reference evidence="1" key="1">
    <citation type="submission" date="2017-07" db="EMBL/GenBank/DDBJ databases">
        <title>Taro Niue Genome Assembly and Annotation.</title>
        <authorList>
            <person name="Atibalentja N."/>
            <person name="Keating K."/>
            <person name="Fields C.J."/>
        </authorList>
    </citation>
    <scope>NUCLEOTIDE SEQUENCE</scope>
    <source>
        <strain evidence="1">Niue_2</strain>
        <tissue evidence="1">Leaf</tissue>
    </source>
</reference>
<sequence>MAKVEGMRGKDNLKPVFIKKGAPNIAPTFRNNNINNNNKSRMLEGMLQETRESKWKVGSWQKTANSVINQGIELKNAGRSSGRA</sequence>
<dbReference type="EMBL" id="NMUH01005117">
    <property type="protein sequence ID" value="MQM11832.1"/>
    <property type="molecule type" value="Genomic_DNA"/>
</dbReference>